<comment type="caution">
    <text evidence="3">The sequence shown here is derived from an EMBL/GenBank/DDBJ whole genome shotgun (WGS) entry which is preliminary data.</text>
</comment>
<organism evidence="3 4">
    <name type="scientific">Trichostrongylus colubriformis</name>
    <name type="common">Black scour worm</name>
    <dbReference type="NCBI Taxonomy" id="6319"/>
    <lineage>
        <taxon>Eukaryota</taxon>
        <taxon>Metazoa</taxon>
        <taxon>Ecdysozoa</taxon>
        <taxon>Nematoda</taxon>
        <taxon>Chromadorea</taxon>
        <taxon>Rhabditida</taxon>
        <taxon>Rhabditina</taxon>
        <taxon>Rhabditomorpha</taxon>
        <taxon>Strongyloidea</taxon>
        <taxon>Trichostrongylidae</taxon>
        <taxon>Trichostrongylus</taxon>
    </lineage>
</organism>
<dbReference type="Proteomes" id="UP001331761">
    <property type="component" value="Unassembled WGS sequence"/>
</dbReference>
<accession>A0AAN8FW72</accession>
<evidence type="ECO:0000313" key="3">
    <source>
        <dbReference type="EMBL" id="KAK5982272.1"/>
    </source>
</evidence>
<name>A0AAN8FW72_TRICO</name>
<evidence type="ECO:0000313" key="4">
    <source>
        <dbReference type="Proteomes" id="UP001331761"/>
    </source>
</evidence>
<gene>
    <name evidence="3" type="ORF">GCK32_005076</name>
</gene>
<proteinExistence type="predicted"/>
<keyword evidence="4" id="KW-1185">Reference proteome</keyword>
<evidence type="ECO:0000256" key="2">
    <source>
        <dbReference type="SAM" id="MobiDB-lite"/>
    </source>
</evidence>
<dbReference type="EMBL" id="WIXE01005328">
    <property type="protein sequence ID" value="KAK5982272.1"/>
    <property type="molecule type" value="Genomic_DNA"/>
</dbReference>
<reference evidence="3 4" key="1">
    <citation type="submission" date="2019-10" db="EMBL/GenBank/DDBJ databases">
        <title>Assembly and Annotation for the nematode Trichostrongylus colubriformis.</title>
        <authorList>
            <person name="Martin J."/>
        </authorList>
    </citation>
    <scope>NUCLEOTIDE SEQUENCE [LARGE SCALE GENOMIC DNA]</scope>
    <source>
        <strain evidence="3">G859</strain>
        <tissue evidence="3">Whole worm</tissue>
    </source>
</reference>
<dbReference type="AlphaFoldDB" id="A0AAN8FW72"/>
<keyword evidence="1" id="KW-0175">Coiled coil</keyword>
<feature type="compositionally biased region" description="Polar residues" evidence="2">
    <location>
        <begin position="163"/>
        <end position="175"/>
    </location>
</feature>
<feature type="coiled-coil region" evidence="1">
    <location>
        <begin position="86"/>
        <end position="113"/>
    </location>
</feature>
<evidence type="ECO:0000256" key="1">
    <source>
        <dbReference type="SAM" id="Coils"/>
    </source>
</evidence>
<sequence>MALSSVMDSSSMNNDVRYGELISFFDNAQEYFTMANEEPFDRLLSRFARVPGKFEKTKIRSEQLKQRYIAKHGSFVQRLEQVSSLKKQLKSHCEDSQRNEASLQEEIADYRARHQDPAQRYLQISKDLARMEIARSVALKDMADASIKRLVTKLSAKEANLITSTVPDRGSQMQGSDDGEVME</sequence>
<protein>
    <submittedName>
        <fullName evidence="3">Uncharacterized protein</fullName>
    </submittedName>
</protein>
<feature type="region of interest" description="Disordered" evidence="2">
    <location>
        <begin position="163"/>
        <end position="183"/>
    </location>
</feature>